<dbReference type="RefSeq" id="WP_113033803.1">
    <property type="nucleotide sequence ID" value="NZ_QMFB01000016.1"/>
</dbReference>
<dbReference type="PANTHER" id="PTHR42795">
    <property type="entry name" value="ALANINE DEHYDROGENASE"/>
    <property type="match status" value="1"/>
</dbReference>
<dbReference type="InterPro" id="IPR008143">
    <property type="entry name" value="Ala_DH/PNT_CS2"/>
</dbReference>
<dbReference type="EMBL" id="QMFB01000016">
    <property type="protein sequence ID" value="RAV18614.1"/>
    <property type="molecule type" value="Genomic_DNA"/>
</dbReference>
<evidence type="ECO:0000313" key="14">
    <source>
        <dbReference type="Proteomes" id="UP000250369"/>
    </source>
</evidence>
<evidence type="ECO:0000259" key="12">
    <source>
        <dbReference type="SMART" id="SM01003"/>
    </source>
</evidence>
<dbReference type="PANTHER" id="PTHR42795:SF1">
    <property type="entry name" value="ALANINE DEHYDROGENASE"/>
    <property type="match status" value="1"/>
</dbReference>
<feature type="binding site" evidence="10">
    <location>
        <position position="327"/>
    </location>
    <ligand>
        <name>Mg(2+)</name>
        <dbReference type="ChEBI" id="CHEBI:18420"/>
    </ligand>
</feature>
<name>A0A329MF92_9BACL</name>
<evidence type="ECO:0000256" key="9">
    <source>
        <dbReference type="PIRSR" id="PIRSR000183-3"/>
    </source>
</evidence>
<evidence type="ECO:0000256" key="5">
    <source>
        <dbReference type="ARBA" id="ARBA00023027"/>
    </source>
</evidence>
<dbReference type="Pfam" id="PF01262">
    <property type="entry name" value="AlaDh_PNT_C"/>
    <property type="match status" value="1"/>
</dbReference>
<protein>
    <recommendedName>
        <fullName evidence="3 6">Alanine dehydrogenase</fullName>
        <ecNumber evidence="3 6">1.4.1.1</ecNumber>
    </recommendedName>
</protein>
<sequence>MTVCTVGIPKEIKNNEYRVAITPSGAHMLHQAGHRVLIERGAGAGSGFPDEDYAGAGAVIVPEAPEVWARADMIMKVKEPLPEEFGFFRENLTLFTYLHLAAAGALTEQLIEKKVTGIAYETIQLANGSLPLLTPMSEVAGRMSVQVGAHFLERFYGGRGVLLGGVPGVPPADVVIMGGGIVGTNAAKMALGLGASVVIIERSADRMRYLDDVFGGRLRTLMSTPYNIASAVRKADLLIGAVLIPGARAPKLVTEEMVEQMKPGAVIVDVAVDQGGSIETIDRVTTHSEPTYEKHGVIHYAVANMPGAVPRTSTLALTNATMPYALELAGKGNGPEQALRNSLPLRQGVNTFRGHITHAAVAESVGKPYVRLDSLLQAEQT</sequence>
<evidence type="ECO:0000256" key="3">
    <source>
        <dbReference type="ARBA" id="ARBA00012897"/>
    </source>
</evidence>
<dbReference type="PIRSF" id="PIRSF000183">
    <property type="entry name" value="Alanine_dh"/>
    <property type="match status" value="1"/>
</dbReference>
<feature type="binding site" evidence="9">
    <location>
        <position position="137"/>
    </location>
    <ligand>
        <name>NAD(+)</name>
        <dbReference type="ChEBI" id="CHEBI:57540"/>
    </ligand>
</feature>
<dbReference type="SUPFAM" id="SSF51735">
    <property type="entry name" value="NAD(P)-binding Rossmann-fold domains"/>
    <property type="match status" value="1"/>
</dbReference>
<keyword evidence="4 6" id="KW-0560">Oxidoreductase</keyword>
<feature type="binding site" evidence="9">
    <location>
        <position position="223"/>
    </location>
    <ligand>
        <name>NAD(+)</name>
        <dbReference type="ChEBI" id="CHEBI:57540"/>
    </ligand>
</feature>
<comment type="caution">
    <text evidence="13">The sequence shown here is derived from an EMBL/GenBank/DDBJ whole genome shotgun (WGS) entry which is preliminary data.</text>
</comment>
<comment type="cofactor">
    <cofactor evidence="10">
        <name>Mg(2+)</name>
        <dbReference type="ChEBI" id="CHEBI:18420"/>
    </cofactor>
    <text evidence="10">Binds 1 Mg(2+) ion per subunit.</text>
</comment>
<dbReference type="GO" id="GO:0046872">
    <property type="term" value="F:metal ion binding"/>
    <property type="evidence" value="ECO:0007669"/>
    <property type="project" value="UniProtKB-KW"/>
</dbReference>
<dbReference type="PROSITE" id="PS00837">
    <property type="entry name" value="ALADH_PNT_2"/>
    <property type="match status" value="1"/>
</dbReference>
<keyword evidence="9" id="KW-0547">Nucleotide-binding</keyword>
<dbReference type="SMART" id="SM01002">
    <property type="entry name" value="AlaDh_PNT_C"/>
    <property type="match status" value="1"/>
</dbReference>
<evidence type="ECO:0000256" key="8">
    <source>
        <dbReference type="PIRSR" id="PIRSR000183-2"/>
    </source>
</evidence>
<evidence type="ECO:0000256" key="7">
    <source>
        <dbReference type="PIRSR" id="PIRSR000183-1"/>
    </source>
</evidence>
<comment type="similarity">
    <text evidence="2 6">Belongs to the AlaDH/PNT family.</text>
</comment>
<feature type="binding site" evidence="8">
    <location>
        <position position="78"/>
    </location>
    <ligand>
        <name>substrate</name>
    </ligand>
</feature>
<dbReference type="UniPathway" id="UPA00527">
    <property type="reaction ID" value="UER00585"/>
</dbReference>
<dbReference type="GO" id="GO:0005886">
    <property type="term" value="C:plasma membrane"/>
    <property type="evidence" value="ECO:0007669"/>
    <property type="project" value="TreeGrafter"/>
</dbReference>
<proteinExistence type="inferred from homology"/>
<dbReference type="InterPro" id="IPR008141">
    <property type="entry name" value="Ala_DH"/>
</dbReference>
<dbReference type="Proteomes" id="UP000250369">
    <property type="component" value="Unassembled WGS sequence"/>
</dbReference>
<comment type="catalytic activity">
    <reaction evidence="6">
        <text>L-alanine + NAD(+) + H2O = pyruvate + NH4(+) + NADH + H(+)</text>
        <dbReference type="Rhea" id="RHEA:18405"/>
        <dbReference type="ChEBI" id="CHEBI:15361"/>
        <dbReference type="ChEBI" id="CHEBI:15377"/>
        <dbReference type="ChEBI" id="CHEBI:15378"/>
        <dbReference type="ChEBI" id="CHEBI:28938"/>
        <dbReference type="ChEBI" id="CHEBI:57540"/>
        <dbReference type="ChEBI" id="CHEBI:57945"/>
        <dbReference type="ChEBI" id="CHEBI:57972"/>
        <dbReference type="EC" id="1.4.1.1"/>
    </reaction>
</comment>
<feature type="domain" description="Alanine dehydrogenase/pyridine nucleotide transhydrogenase N-terminal" evidence="12">
    <location>
        <begin position="7"/>
        <end position="140"/>
    </location>
</feature>
<feature type="binding site" evidence="9">
    <location>
        <position position="283"/>
    </location>
    <ligand>
        <name>NAD(+)</name>
        <dbReference type="ChEBI" id="CHEBI:57540"/>
    </ligand>
</feature>
<evidence type="ECO:0000256" key="10">
    <source>
        <dbReference type="PIRSR" id="PIRSR000183-4"/>
    </source>
</evidence>
<gene>
    <name evidence="13" type="primary">ald</name>
    <name evidence="13" type="ORF">DQG23_25260</name>
</gene>
<reference evidence="13 14" key="1">
    <citation type="journal article" date="2009" name="Int. J. Syst. Evol. Microbiol.">
        <title>Paenibacillus contaminans sp. nov., isolated from a contaminated laboratory plate.</title>
        <authorList>
            <person name="Chou J.H."/>
            <person name="Lee J.H."/>
            <person name="Lin M.C."/>
            <person name="Chang P.S."/>
            <person name="Arun A.B."/>
            <person name="Young C.C."/>
            <person name="Chen W.M."/>
        </authorList>
    </citation>
    <scope>NUCLEOTIDE SEQUENCE [LARGE SCALE GENOMIC DNA]</scope>
    <source>
        <strain evidence="13 14">CKOBP-6</strain>
    </source>
</reference>
<dbReference type="OrthoDB" id="9804592at2"/>
<dbReference type="NCBIfam" id="TIGR00518">
    <property type="entry name" value="alaDH"/>
    <property type="match status" value="1"/>
</dbReference>
<evidence type="ECO:0000313" key="13">
    <source>
        <dbReference type="EMBL" id="RAV18614.1"/>
    </source>
</evidence>
<keyword evidence="10" id="KW-0479">Metal-binding</keyword>
<evidence type="ECO:0000256" key="2">
    <source>
        <dbReference type="ARBA" id="ARBA00005689"/>
    </source>
</evidence>
<accession>A0A329MF92</accession>
<organism evidence="13 14">
    <name type="scientific">Paenibacillus contaminans</name>
    <dbReference type="NCBI Taxonomy" id="450362"/>
    <lineage>
        <taxon>Bacteria</taxon>
        <taxon>Bacillati</taxon>
        <taxon>Bacillota</taxon>
        <taxon>Bacilli</taxon>
        <taxon>Bacillales</taxon>
        <taxon>Paenibacillaceae</taxon>
        <taxon>Paenibacillus</taxon>
    </lineage>
</organism>
<comment type="pathway">
    <text evidence="1">Amino-acid degradation; L-alanine degradation via dehydrogenase pathway; NH(3) and pyruvate from L-alanine: step 1/1.</text>
</comment>
<feature type="binding site" evidence="9">
    <location>
        <begin position="270"/>
        <end position="273"/>
    </location>
    <ligand>
        <name>NAD(+)</name>
        <dbReference type="ChEBI" id="CHEBI:57540"/>
    </ligand>
</feature>
<dbReference type="GO" id="GO:0042853">
    <property type="term" value="P:L-alanine catabolic process"/>
    <property type="evidence" value="ECO:0007669"/>
    <property type="project" value="UniProtKB-UniPathway"/>
</dbReference>
<feature type="active site" description="Proton donor/acceptor" evidence="7">
    <location>
        <position position="99"/>
    </location>
</feature>
<keyword evidence="14" id="KW-1185">Reference proteome</keyword>
<evidence type="ECO:0000256" key="4">
    <source>
        <dbReference type="ARBA" id="ARBA00023002"/>
    </source>
</evidence>
<dbReference type="InterPro" id="IPR007886">
    <property type="entry name" value="AlaDH/PNT_N"/>
</dbReference>
<dbReference type="SUPFAM" id="SSF52283">
    <property type="entry name" value="Formate/glycerate dehydrogenase catalytic domain-like"/>
    <property type="match status" value="1"/>
</dbReference>
<feature type="binding site" evidence="9">
    <location>
        <begin position="302"/>
        <end position="305"/>
    </location>
    <ligand>
        <name>NAD(+)</name>
        <dbReference type="ChEBI" id="CHEBI:57540"/>
    </ligand>
</feature>
<feature type="domain" description="Alanine dehydrogenase/pyridine nucleotide transhydrogenase NAD(H)-binding" evidence="11">
    <location>
        <begin position="152"/>
        <end position="301"/>
    </location>
</feature>
<dbReference type="SMART" id="SM01003">
    <property type="entry name" value="AlaDh_PNT_N"/>
    <property type="match status" value="1"/>
</dbReference>
<dbReference type="GO" id="GO:0000166">
    <property type="term" value="F:nucleotide binding"/>
    <property type="evidence" value="ECO:0007669"/>
    <property type="project" value="UniProtKB-KW"/>
</dbReference>
<dbReference type="InterPro" id="IPR036291">
    <property type="entry name" value="NAD(P)-bd_dom_sf"/>
</dbReference>
<evidence type="ECO:0000256" key="1">
    <source>
        <dbReference type="ARBA" id="ARBA00005206"/>
    </source>
</evidence>
<dbReference type="Gene3D" id="3.40.50.720">
    <property type="entry name" value="NAD(P)-binding Rossmann-like Domain"/>
    <property type="match status" value="2"/>
</dbReference>
<evidence type="ECO:0000256" key="6">
    <source>
        <dbReference type="PIRNR" id="PIRNR000183"/>
    </source>
</evidence>
<dbReference type="GO" id="GO:0000286">
    <property type="term" value="F:alanine dehydrogenase activity"/>
    <property type="evidence" value="ECO:0007669"/>
    <property type="project" value="UniProtKB-UniRule"/>
</dbReference>
<keyword evidence="10" id="KW-0460">Magnesium</keyword>
<dbReference type="EC" id="1.4.1.1" evidence="3 6"/>
<feature type="binding site" evidence="9">
    <location>
        <position position="206"/>
    </location>
    <ligand>
        <name>NAD(+)</name>
        <dbReference type="ChEBI" id="CHEBI:57540"/>
    </ligand>
</feature>
<dbReference type="Pfam" id="PF05222">
    <property type="entry name" value="AlaDh_PNT_N"/>
    <property type="match status" value="1"/>
</dbReference>
<dbReference type="InterPro" id="IPR007698">
    <property type="entry name" value="AlaDH/PNT_NAD(H)-bd"/>
</dbReference>
<dbReference type="CDD" id="cd05305">
    <property type="entry name" value="L-AlaDH"/>
    <property type="match status" value="1"/>
</dbReference>
<dbReference type="FunFam" id="3.40.50.720:FF:000049">
    <property type="entry name" value="Alanine dehydrogenase"/>
    <property type="match status" value="1"/>
</dbReference>
<keyword evidence="5 6" id="KW-0520">NAD</keyword>
<feature type="active site" description="Proton donor/acceptor" evidence="7">
    <location>
        <position position="273"/>
    </location>
</feature>
<evidence type="ECO:0000259" key="11">
    <source>
        <dbReference type="SMART" id="SM01002"/>
    </source>
</evidence>
<feature type="binding site" evidence="8">
    <location>
        <position position="18"/>
    </location>
    <ligand>
        <name>substrate</name>
    </ligand>
</feature>
<dbReference type="AlphaFoldDB" id="A0A329MF92"/>
<feature type="binding site" evidence="9">
    <location>
        <begin position="242"/>
        <end position="243"/>
    </location>
    <ligand>
        <name>NAD(+)</name>
        <dbReference type="ChEBI" id="CHEBI:57540"/>
    </ligand>
</feature>